<protein>
    <submittedName>
        <fullName evidence="2">DUF2202 domain-containing protein</fullName>
    </submittedName>
</protein>
<dbReference type="InterPro" id="IPR012347">
    <property type="entry name" value="Ferritin-like"/>
</dbReference>
<dbReference type="InterPro" id="IPR009078">
    <property type="entry name" value="Ferritin-like_SF"/>
</dbReference>
<dbReference type="SUPFAM" id="SSF47240">
    <property type="entry name" value="Ferritin-like"/>
    <property type="match status" value="1"/>
</dbReference>
<dbReference type="Pfam" id="PF09968">
    <property type="entry name" value="DUF2202"/>
    <property type="match status" value="1"/>
</dbReference>
<feature type="domain" description="DUF2202" evidence="1">
    <location>
        <begin position="57"/>
        <end position="175"/>
    </location>
</feature>
<dbReference type="AlphaFoldDB" id="A0A6I5A4U3"/>
<sequence>MTNMKWILSRKVRWILIAVMLLVFMFSSRMNAQTSLPSDFGAKGALQDQDISIEEALTYAIQDEYLALARYEAVTKKFGTILPFSQIIQSEQQHIEALTRLMNQYKIEIPENNAQQYVSAPNTIKEAFQDGVKGELDNIAMYEAFLTIEKLPNDLAKVFSNLRDASKKHLVAFNFGLAQSN</sequence>
<dbReference type="InterPro" id="IPR019243">
    <property type="entry name" value="DUF2202"/>
</dbReference>
<comment type="caution">
    <text evidence="2">The sequence shown here is derived from an EMBL/GenBank/DDBJ whole genome shotgun (WGS) entry which is preliminary data.</text>
</comment>
<dbReference type="CDD" id="cd01048">
    <property type="entry name" value="Ferritin_like_AB2"/>
    <property type="match status" value="1"/>
</dbReference>
<accession>A0A6I5A4U3</accession>
<dbReference type="Proteomes" id="UP000468638">
    <property type="component" value="Unassembled WGS sequence"/>
</dbReference>
<organism evidence="2 3">
    <name type="scientific">Pontibacillus yanchengensis</name>
    <dbReference type="NCBI Taxonomy" id="462910"/>
    <lineage>
        <taxon>Bacteria</taxon>
        <taxon>Bacillati</taxon>
        <taxon>Bacillota</taxon>
        <taxon>Bacilli</taxon>
        <taxon>Bacillales</taxon>
        <taxon>Bacillaceae</taxon>
        <taxon>Pontibacillus</taxon>
    </lineage>
</organism>
<gene>
    <name evidence="2" type="ORF">GLW05_17380</name>
</gene>
<dbReference type="Gene3D" id="1.20.1260.10">
    <property type="match status" value="1"/>
</dbReference>
<name>A0A6I5A4U3_9BACI</name>
<reference evidence="2 3" key="1">
    <citation type="submission" date="2019-11" db="EMBL/GenBank/DDBJ databases">
        <title>Genome sequences of 17 halophilic strains isolated from different environments.</title>
        <authorList>
            <person name="Furrow R.E."/>
        </authorList>
    </citation>
    <scope>NUCLEOTIDE SEQUENCE [LARGE SCALE GENOMIC DNA]</scope>
    <source>
        <strain evidence="2 3">22514_16_FS</strain>
    </source>
</reference>
<evidence type="ECO:0000259" key="1">
    <source>
        <dbReference type="Pfam" id="PF09968"/>
    </source>
</evidence>
<proteinExistence type="predicted"/>
<dbReference type="EMBL" id="WMEQ01000016">
    <property type="protein sequence ID" value="MYL35353.1"/>
    <property type="molecule type" value="Genomic_DNA"/>
</dbReference>
<evidence type="ECO:0000313" key="3">
    <source>
        <dbReference type="Proteomes" id="UP000468638"/>
    </source>
</evidence>
<evidence type="ECO:0000313" key="2">
    <source>
        <dbReference type="EMBL" id="MYL35353.1"/>
    </source>
</evidence>